<evidence type="ECO:0000313" key="2">
    <source>
        <dbReference type="EMBL" id="KGA92628.1"/>
    </source>
</evidence>
<dbReference type="InterPro" id="IPR025948">
    <property type="entry name" value="HTH-like_dom"/>
</dbReference>
<name>A0A094W5C5_9BACT</name>
<dbReference type="InterPro" id="IPR050900">
    <property type="entry name" value="Transposase_IS3/IS150/IS904"/>
</dbReference>
<dbReference type="SUPFAM" id="SSF53098">
    <property type="entry name" value="Ribonuclease H-like"/>
    <property type="match status" value="1"/>
</dbReference>
<reference evidence="2 4" key="1">
    <citation type="submission" date="2014-06" db="EMBL/GenBank/DDBJ databases">
        <title>Draft genome sequence of iron oxidizing acidophile Leptospirillum ferriphilum DSM14647.</title>
        <authorList>
            <person name="Cardenas J.P."/>
            <person name="Lazcano M."/>
            <person name="Ossandon F.J."/>
            <person name="Corbett M."/>
            <person name="Holmes D.S."/>
            <person name="Watkin E."/>
        </authorList>
    </citation>
    <scope>NUCLEOTIDE SEQUENCE [LARGE SCALE GENOMIC DNA]</scope>
    <source>
        <strain evidence="2 4">DSM 14647</strain>
    </source>
</reference>
<evidence type="ECO:0000259" key="1">
    <source>
        <dbReference type="PROSITE" id="PS50994"/>
    </source>
</evidence>
<dbReference type="Proteomes" id="UP000029452">
    <property type="component" value="Unassembled WGS sequence"/>
</dbReference>
<gene>
    <name evidence="3" type="ORF">BOX24_10920</name>
    <name evidence="2" type="ORF">LptCag_1772</name>
</gene>
<dbReference type="OrthoDB" id="9801287at2"/>
<dbReference type="GO" id="GO:0003676">
    <property type="term" value="F:nucleic acid binding"/>
    <property type="evidence" value="ECO:0007669"/>
    <property type="project" value="InterPro"/>
</dbReference>
<evidence type="ECO:0000313" key="3">
    <source>
        <dbReference type="EMBL" id="OOH70220.1"/>
    </source>
</evidence>
<dbReference type="Gene3D" id="3.30.420.10">
    <property type="entry name" value="Ribonuclease H-like superfamily/Ribonuclease H"/>
    <property type="match status" value="1"/>
</dbReference>
<evidence type="ECO:0000313" key="5">
    <source>
        <dbReference type="Proteomes" id="UP000188586"/>
    </source>
</evidence>
<dbReference type="InterPro" id="IPR048020">
    <property type="entry name" value="Transpos_IS3"/>
</dbReference>
<dbReference type="EMBL" id="MPOJ01000027">
    <property type="protein sequence ID" value="OOH70220.1"/>
    <property type="molecule type" value="Genomic_DNA"/>
</dbReference>
<accession>A0A094W5C5</accession>
<dbReference type="NCBIfam" id="NF033516">
    <property type="entry name" value="transpos_IS3"/>
    <property type="match status" value="1"/>
</dbReference>
<reference evidence="3 5" key="2">
    <citation type="submission" date="2016-11" db="EMBL/GenBank/DDBJ databases">
        <title>Comparative genomics of co-occurring bacteria in distinct bioleaching systems unravels niche-specific adaptation.</title>
        <authorList>
            <person name="Zhang X."/>
            <person name="Liu X."/>
            <person name="Yin H."/>
        </authorList>
    </citation>
    <scope>NUCLEOTIDE SEQUENCE [LARGE SCALE GENOMIC DNA]</scope>
    <source>
        <strain evidence="3 5">DX</strain>
    </source>
</reference>
<dbReference type="InterPro" id="IPR036397">
    <property type="entry name" value="RNaseH_sf"/>
</dbReference>
<dbReference type="Pfam" id="PF13333">
    <property type="entry name" value="rve_2"/>
    <property type="match status" value="1"/>
</dbReference>
<proteinExistence type="predicted"/>
<dbReference type="PANTHER" id="PTHR46889">
    <property type="entry name" value="TRANSPOSASE INSF FOR INSERTION SEQUENCE IS3B-RELATED"/>
    <property type="match status" value="1"/>
</dbReference>
<dbReference type="InterPro" id="IPR012337">
    <property type="entry name" value="RNaseH-like_sf"/>
</dbReference>
<dbReference type="InterPro" id="IPR001584">
    <property type="entry name" value="Integrase_cat-core"/>
</dbReference>
<dbReference type="GO" id="GO:0015074">
    <property type="term" value="P:DNA integration"/>
    <property type="evidence" value="ECO:0007669"/>
    <property type="project" value="InterPro"/>
</dbReference>
<protein>
    <submittedName>
        <fullName evidence="2">Mobile element protein</fullName>
    </submittedName>
    <submittedName>
        <fullName evidence="3">Transposase</fullName>
    </submittedName>
</protein>
<dbReference type="Proteomes" id="UP000188586">
    <property type="component" value="Unassembled WGS sequence"/>
</dbReference>
<dbReference type="Pfam" id="PF00665">
    <property type="entry name" value="rve"/>
    <property type="match status" value="1"/>
</dbReference>
<evidence type="ECO:0000313" key="4">
    <source>
        <dbReference type="Proteomes" id="UP000029452"/>
    </source>
</evidence>
<feature type="domain" description="Integrase catalytic" evidence="1">
    <location>
        <begin position="113"/>
        <end position="272"/>
    </location>
</feature>
<dbReference type="PATRIC" id="fig|178606.4.peg.2670"/>
<dbReference type="Pfam" id="PF13276">
    <property type="entry name" value="HTH_21"/>
    <property type="match status" value="1"/>
</dbReference>
<sequence>MRTLIDPAHPGISLSRQCELLGLGRSSYYYQPCPVDQKTLDLMRLIDEQYTQTPFYGVLRMVAWLGREGFQVNPKRVRRLMRLMGLEAIYPKPRLSDPDPEHVLYPYLLRDLIVDRPDQVWCSDITYIRLRQGFVYLVAVMDWYSRYVLSWSLSSSLEEEFCLDALDRALTISSGIPEIVNTDQGSQFTGKVWIGMVLGQGSKVSMDGRGRALDNVFRERLWRSLKYENIYLNEYESVQEVRAGIKQYLTFYNTKRPHQALSYCKISFLGTT</sequence>
<comment type="caution">
    <text evidence="2">The sequence shown here is derived from an EMBL/GenBank/DDBJ whole genome shotgun (WGS) entry which is preliminary data.</text>
</comment>
<organism evidence="2 4">
    <name type="scientific">Leptospirillum ferriphilum</name>
    <dbReference type="NCBI Taxonomy" id="178606"/>
    <lineage>
        <taxon>Bacteria</taxon>
        <taxon>Pseudomonadati</taxon>
        <taxon>Nitrospirota</taxon>
        <taxon>Nitrospiria</taxon>
        <taxon>Nitrospirales</taxon>
        <taxon>Nitrospiraceae</taxon>
        <taxon>Leptospirillum</taxon>
    </lineage>
</organism>
<dbReference type="EMBL" id="JPGK01000014">
    <property type="protein sequence ID" value="KGA92628.1"/>
    <property type="molecule type" value="Genomic_DNA"/>
</dbReference>
<dbReference type="PANTHER" id="PTHR46889:SF7">
    <property type="entry name" value="TRANSPOSASE FOR INSERTION SEQUENCE ELEMENT IS904"/>
    <property type="match status" value="1"/>
</dbReference>
<dbReference type="AlphaFoldDB" id="A0A094W5C5"/>
<dbReference type="PROSITE" id="PS50994">
    <property type="entry name" value="INTEGRASE"/>
    <property type="match status" value="1"/>
</dbReference>